<evidence type="ECO:0000256" key="3">
    <source>
        <dbReference type="ARBA" id="ARBA00022989"/>
    </source>
</evidence>
<feature type="transmembrane region" description="Helical" evidence="5">
    <location>
        <begin position="394"/>
        <end position="418"/>
    </location>
</feature>
<dbReference type="Proteomes" id="UP000218231">
    <property type="component" value="Unassembled WGS sequence"/>
</dbReference>
<comment type="subcellular location">
    <subcellularLocation>
        <location evidence="1">Membrane</location>
        <topology evidence="1">Multi-pass membrane protein</topology>
    </subcellularLocation>
</comment>
<dbReference type="OrthoDB" id="5829096at2759"/>
<evidence type="ECO:0000313" key="7">
    <source>
        <dbReference type="EMBL" id="PAV78980.1"/>
    </source>
</evidence>
<dbReference type="Pfam" id="PF13520">
    <property type="entry name" value="AA_permease_2"/>
    <property type="match status" value="2"/>
</dbReference>
<evidence type="ECO:0000256" key="4">
    <source>
        <dbReference type="ARBA" id="ARBA00023136"/>
    </source>
</evidence>
<protein>
    <recommendedName>
        <fullName evidence="9">Amino acid permease/ SLC12A domain-containing protein</fullName>
    </recommendedName>
</protein>
<accession>A0A2A2KYJ7</accession>
<keyword evidence="8" id="KW-1185">Reference proteome</keyword>
<dbReference type="AlphaFoldDB" id="A0A2A2KYJ7"/>
<dbReference type="PANTHER" id="PTHR11785">
    <property type="entry name" value="AMINO ACID TRANSPORTER"/>
    <property type="match status" value="1"/>
</dbReference>
<feature type="chain" id="PRO_5013399189" description="Amino acid permease/ SLC12A domain-containing protein" evidence="6">
    <location>
        <begin position="19"/>
        <end position="741"/>
    </location>
</feature>
<dbReference type="Gene3D" id="1.20.1740.10">
    <property type="entry name" value="Amino acid/polyamine transporter I"/>
    <property type="match status" value="2"/>
</dbReference>
<feature type="transmembrane region" description="Helical" evidence="5">
    <location>
        <begin position="234"/>
        <end position="257"/>
    </location>
</feature>
<gene>
    <name evidence="7" type="ORF">WR25_10310</name>
</gene>
<dbReference type="STRING" id="2018661.A0A2A2KYJ7"/>
<feature type="transmembrane region" description="Helical" evidence="5">
    <location>
        <begin position="479"/>
        <end position="504"/>
    </location>
</feature>
<evidence type="ECO:0000256" key="1">
    <source>
        <dbReference type="ARBA" id="ARBA00004141"/>
    </source>
</evidence>
<dbReference type="GO" id="GO:0016020">
    <property type="term" value="C:membrane"/>
    <property type="evidence" value="ECO:0007669"/>
    <property type="project" value="UniProtKB-SubCell"/>
</dbReference>
<dbReference type="InterPro" id="IPR002293">
    <property type="entry name" value="AA/rel_permease1"/>
</dbReference>
<dbReference type="EMBL" id="LIAE01007485">
    <property type="protein sequence ID" value="PAV78980.1"/>
    <property type="molecule type" value="Genomic_DNA"/>
</dbReference>
<evidence type="ECO:0008006" key="9">
    <source>
        <dbReference type="Google" id="ProtNLM"/>
    </source>
</evidence>
<evidence type="ECO:0000256" key="2">
    <source>
        <dbReference type="ARBA" id="ARBA00022692"/>
    </source>
</evidence>
<reference evidence="7 8" key="1">
    <citation type="journal article" date="2017" name="Curr. Biol.">
        <title>Genome architecture and evolution of a unichromosomal asexual nematode.</title>
        <authorList>
            <person name="Fradin H."/>
            <person name="Zegar C."/>
            <person name="Gutwein M."/>
            <person name="Lucas J."/>
            <person name="Kovtun M."/>
            <person name="Corcoran D."/>
            <person name="Baugh L.R."/>
            <person name="Kiontke K."/>
            <person name="Gunsalus K."/>
            <person name="Fitch D.H."/>
            <person name="Piano F."/>
        </authorList>
    </citation>
    <scope>NUCLEOTIDE SEQUENCE [LARGE SCALE GENOMIC DNA]</scope>
    <source>
        <strain evidence="7">PF1309</strain>
    </source>
</reference>
<feature type="transmembrane region" description="Helical" evidence="5">
    <location>
        <begin position="586"/>
        <end position="607"/>
    </location>
</feature>
<evidence type="ECO:0000256" key="6">
    <source>
        <dbReference type="SAM" id="SignalP"/>
    </source>
</evidence>
<feature type="transmembrane region" description="Helical" evidence="5">
    <location>
        <begin position="203"/>
        <end position="222"/>
    </location>
</feature>
<evidence type="ECO:0000313" key="8">
    <source>
        <dbReference type="Proteomes" id="UP000218231"/>
    </source>
</evidence>
<sequence>MAFSFMVISCFLSGPISLGIITDTFGEYAIKGFGIDLDQNSLYWTKHFLGFSLIYDIKNFVDPFAHSNWDLGSILTALFSGLYTYDGWDVLNMGIEEIENPRRNFPLAMLIGLVGITFIYLAINVAYFVILDGPTFSKSSAVAFMHLHGDFRYIQAVSRSGMLPSCLSCINPTCESPRCALFIYAFFAIITSFLGSAEELINYISYLGWVQRAIVMGALIWIKLKDWEVHPETIRMPIVVPIFFCLISIALVVAQFISDFGTSMIGALVFGLGIIVFILFMTENALPRFDAYRKFVILMNDKTTRWVQIVFNVMPEFCELGDRNVAIGRERDDSGASIDEAVANSANRQKFSIFVSIIKFTTTLIIIGVGFYFLTVKNETKNLSEPFANSNWNLGGILTGLFAGLYSYDSWDILNYGIEEIENPRRTMPLAIIIGLTVITILYLAMNISYFVVLDALTFKTSNAIAYDFADAAFHEYRWIVPVLVCLLLIGSIHSFAFTTSRYIQAVSRSGMLPSFMSCINTACDSPRVSLFVYCFFGMLTSFIGNPEELIKYISYLGWAQRATAMGALIWIRLRHCEVHPEAIRVPIMLPIFFLLICSALVVSQFIAEFGPSTIGLGIFILGIVFYMVFMTEKSVTRFKAYKKISRLINDKTTRWTQIIFNVMPEFCDLDDRNTAIGKKLDSIDPIITKSADNLTGFKESPKSPTCRALKACPINRNDNGSTWSRLKRSTISTNASEKSN</sequence>
<name>A0A2A2KYJ7_9BILA</name>
<keyword evidence="4 5" id="KW-0472">Membrane</keyword>
<proteinExistence type="predicted"/>
<comment type="caution">
    <text evidence="7">The sequence shown here is derived from an EMBL/GenBank/DDBJ whole genome shotgun (WGS) entry which is preliminary data.</text>
</comment>
<keyword evidence="6" id="KW-0732">Signal</keyword>
<feature type="transmembrane region" description="Helical" evidence="5">
    <location>
        <begin position="430"/>
        <end position="453"/>
    </location>
</feature>
<organism evidence="7 8">
    <name type="scientific">Diploscapter pachys</name>
    <dbReference type="NCBI Taxonomy" id="2018661"/>
    <lineage>
        <taxon>Eukaryota</taxon>
        <taxon>Metazoa</taxon>
        <taxon>Ecdysozoa</taxon>
        <taxon>Nematoda</taxon>
        <taxon>Chromadorea</taxon>
        <taxon>Rhabditida</taxon>
        <taxon>Rhabditina</taxon>
        <taxon>Rhabditomorpha</taxon>
        <taxon>Rhabditoidea</taxon>
        <taxon>Rhabditidae</taxon>
        <taxon>Diploscapter</taxon>
    </lineage>
</organism>
<dbReference type="InterPro" id="IPR050598">
    <property type="entry name" value="AminoAcid_Transporter"/>
</dbReference>
<dbReference type="PANTHER" id="PTHR11785:SF523">
    <property type="entry name" value="AMINO ACID TRANSPORTER PROTEIN 6"/>
    <property type="match status" value="1"/>
</dbReference>
<keyword evidence="2 5" id="KW-0812">Transmembrane</keyword>
<dbReference type="GO" id="GO:0015179">
    <property type="term" value="F:L-amino acid transmembrane transporter activity"/>
    <property type="evidence" value="ECO:0007669"/>
    <property type="project" value="TreeGrafter"/>
</dbReference>
<feature type="transmembrane region" description="Helical" evidence="5">
    <location>
        <begin position="613"/>
        <end position="630"/>
    </location>
</feature>
<keyword evidence="3 5" id="KW-1133">Transmembrane helix</keyword>
<feature type="transmembrane region" description="Helical" evidence="5">
    <location>
        <begin position="179"/>
        <end position="197"/>
    </location>
</feature>
<feature type="transmembrane region" description="Helical" evidence="5">
    <location>
        <begin position="353"/>
        <end position="374"/>
    </location>
</feature>
<evidence type="ECO:0000256" key="5">
    <source>
        <dbReference type="SAM" id="Phobius"/>
    </source>
</evidence>
<feature type="transmembrane region" description="Helical" evidence="5">
    <location>
        <begin position="105"/>
        <end position="130"/>
    </location>
</feature>
<feature type="transmembrane region" description="Helical" evidence="5">
    <location>
        <begin position="263"/>
        <end position="282"/>
    </location>
</feature>
<feature type="signal peptide" evidence="6">
    <location>
        <begin position="1"/>
        <end position="18"/>
    </location>
</feature>